<dbReference type="Gene3D" id="3.40.50.1110">
    <property type="entry name" value="SGNH hydrolase"/>
    <property type="match status" value="1"/>
</dbReference>
<dbReference type="AlphaFoldDB" id="A0AAJ6MP15"/>
<feature type="domain" description="SGNH hydrolase-type esterase" evidence="1">
    <location>
        <begin position="29"/>
        <end position="168"/>
    </location>
</feature>
<organism evidence="2 3">
    <name type="scientific">Enterobacter kobei</name>
    <dbReference type="NCBI Taxonomy" id="208224"/>
    <lineage>
        <taxon>Bacteria</taxon>
        <taxon>Pseudomonadati</taxon>
        <taxon>Pseudomonadota</taxon>
        <taxon>Gammaproteobacteria</taxon>
        <taxon>Enterobacterales</taxon>
        <taxon>Enterobacteriaceae</taxon>
        <taxon>Enterobacter</taxon>
        <taxon>Enterobacter cloacae complex</taxon>
    </lineage>
</organism>
<keyword evidence="2" id="KW-0378">Hydrolase</keyword>
<name>A0AAJ6MP15_9ENTR</name>
<evidence type="ECO:0000313" key="3">
    <source>
        <dbReference type="Proteomes" id="UP001228563"/>
    </source>
</evidence>
<dbReference type="CDD" id="cd00229">
    <property type="entry name" value="SGNH_hydrolase"/>
    <property type="match status" value="1"/>
</dbReference>
<dbReference type="Pfam" id="PF13472">
    <property type="entry name" value="Lipase_GDSL_2"/>
    <property type="match status" value="1"/>
</dbReference>
<protein>
    <submittedName>
        <fullName evidence="2">SGNH/GDSL hydrolase family protein</fullName>
    </submittedName>
</protein>
<reference evidence="2" key="1">
    <citation type="submission" date="2022-04" db="EMBL/GenBank/DDBJ databases">
        <title>Co-occurrence of mcr-9 and blaNDM-1 in multidrug-resistant Enterobacter kobei strain isolated from an infant with urinary infection.</title>
        <authorList>
            <person name="Zeng H."/>
        </authorList>
    </citation>
    <scope>NUCLEOTIDE SEQUENCE</scope>
    <source>
        <strain evidence="2">EC1382</strain>
    </source>
</reference>
<dbReference type="SUPFAM" id="SSF52266">
    <property type="entry name" value="SGNH hydrolase"/>
    <property type="match status" value="1"/>
</dbReference>
<evidence type="ECO:0000313" key="2">
    <source>
        <dbReference type="EMBL" id="WMT68397.1"/>
    </source>
</evidence>
<dbReference type="GO" id="GO:0016788">
    <property type="term" value="F:hydrolase activity, acting on ester bonds"/>
    <property type="evidence" value="ECO:0007669"/>
    <property type="project" value="UniProtKB-ARBA"/>
</dbReference>
<gene>
    <name evidence="2" type="ORF">M2B19_15230</name>
</gene>
<dbReference type="InterPro" id="IPR013830">
    <property type="entry name" value="SGNH_hydro"/>
</dbReference>
<proteinExistence type="predicted"/>
<accession>A0AAJ6MP15</accession>
<dbReference type="InterPro" id="IPR036514">
    <property type="entry name" value="SGNH_hydro_sf"/>
</dbReference>
<dbReference type="Proteomes" id="UP001228563">
    <property type="component" value="Chromosome"/>
</dbReference>
<dbReference type="EMBL" id="CP096849">
    <property type="protein sequence ID" value="WMT68397.1"/>
    <property type="molecule type" value="Genomic_DNA"/>
</dbReference>
<evidence type="ECO:0000259" key="1">
    <source>
        <dbReference type="Pfam" id="PF13472"/>
    </source>
</evidence>
<sequence length="228" mass="25005">MDRTSTDVIPAQDGDYLTRATFNYPYTFQSFMRQSSGATVNVVMRAVSGLTAEQAVNRPEWQTNPNCNIAFLMYGLNDTWTGVTIDSYMSSMETLIRRFIDWGMGVVVLTPASGGQGLTNGLAQIYGQRIKNLAKVYGCAHFDAHEAQYNRIFGVVQSDDTHFNSAGYSQLGVQIASMVMAGGLLEEYSPVSSERQTWPGKQDSSIGYCDAAGNMVIPPFLAEVNSRT</sequence>